<evidence type="ECO:0000313" key="4">
    <source>
        <dbReference type="EMBL" id="KAF3550921.1"/>
    </source>
</evidence>
<evidence type="ECO:0000256" key="3">
    <source>
        <dbReference type="PROSITE-ProRule" id="PRU00339"/>
    </source>
</evidence>
<dbReference type="InterPro" id="IPR019734">
    <property type="entry name" value="TPR_rpt"/>
</dbReference>
<dbReference type="PANTHER" id="PTHR16193">
    <property type="entry name" value="TETRATRICOPEPTIDE REPEAT PROTEIN 27"/>
    <property type="match status" value="1"/>
</dbReference>
<dbReference type="Gene3D" id="1.25.40.10">
    <property type="entry name" value="Tetratricopeptide repeat domain"/>
    <property type="match status" value="1"/>
</dbReference>
<dbReference type="SUPFAM" id="SSF48452">
    <property type="entry name" value="TPR-like"/>
    <property type="match status" value="1"/>
</dbReference>
<proteinExistence type="predicted"/>
<reference evidence="4 5" key="1">
    <citation type="journal article" date="2020" name="BMC Genomics">
        <title>Intraspecific diversification of the crop wild relative Brassica cretica Lam. using demographic model selection.</title>
        <authorList>
            <person name="Kioukis A."/>
            <person name="Michalopoulou V.A."/>
            <person name="Briers L."/>
            <person name="Pirintsos S."/>
            <person name="Studholme D.J."/>
            <person name="Pavlidis P."/>
            <person name="Sarris P.F."/>
        </authorList>
    </citation>
    <scope>NUCLEOTIDE SEQUENCE [LARGE SCALE GENOMIC DNA]</scope>
    <source>
        <strain evidence="5">cv. PFS-1207/04</strain>
    </source>
</reference>
<evidence type="ECO:0000256" key="1">
    <source>
        <dbReference type="ARBA" id="ARBA00022737"/>
    </source>
</evidence>
<evidence type="ECO:0000256" key="2">
    <source>
        <dbReference type="ARBA" id="ARBA00022803"/>
    </source>
</evidence>
<evidence type="ECO:0000313" key="5">
    <source>
        <dbReference type="Proteomes" id="UP000266723"/>
    </source>
</evidence>
<protein>
    <recommendedName>
        <fullName evidence="6">Peroxin-5</fullName>
    </recommendedName>
</protein>
<dbReference type="InterPro" id="IPR013105">
    <property type="entry name" value="TPR_2"/>
</dbReference>
<dbReference type="PANTHER" id="PTHR16193:SF0">
    <property type="entry name" value="TETRATRICOPEPTIDE REPEAT PROTEIN 27"/>
    <property type="match status" value="1"/>
</dbReference>
<dbReference type="Pfam" id="PF13181">
    <property type="entry name" value="TPR_8"/>
    <property type="match status" value="1"/>
</dbReference>
<keyword evidence="5" id="KW-1185">Reference proteome</keyword>
<accession>A0ABQ7CHA5</accession>
<keyword evidence="2 3" id="KW-0802">TPR repeat</keyword>
<dbReference type="EMBL" id="QGKV02000832">
    <property type="protein sequence ID" value="KAF3550921.1"/>
    <property type="molecule type" value="Genomic_DNA"/>
</dbReference>
<organism evidence="4 5">
    <name type="scientific">Brassica cretica</name>
    <name type="common">Mustard</name>
    <dbReference type="NCBI Taxonomy" id="69181"/>
    <lineage>
        <taxon>Eukaryota</taxon>
        <taxon>Viridiplantae</taxon>
        <taxon>Streptophyta</taxon>
        <taxon>Embryophyta</taxon>
        <taxon>Tracheophyta</taxon>
        <taxon>Spermatophyta</taxon>
        <taxon>Magnoliopsida</taxon>
        <taxon>eudicotyledons</taxon>
        <taxon>Gunneridae</taxon>
        <taxon>Pentapetalae</taxon>
        <taxon>rosids</taxon>
        <taxon>malvids</taxon>
        <taxon>Brassicales</taxon>
        <taxon>Brassicaceae</taxon>
        <taxon>Brassiceae</taxon>
        <taxon>Brassica</taxon>
    </lineage>
</organism>
<dbReference type="Pfam" id="PF07719">
    <property type="entry name" value="TPR_2"/>
    <property type="match status" value="1"/>
</dbReference>
<dbReference type="SMART" id="SM00028">
    <property type="entry name" value="TPR"/>
    <property type="match status" value="3"/>
</dbReference>
<keyword evidence="1" id="KW-0677">Repeat</keyword>
<dbReference type="InterPro" id="IPR011990">
    <property type="entry name" value="TPR-like_helical_dom_sf"/>
</dbReference>
<comment type="caution">
    <text evidence="4">The sequence shown here is derived from an EMBL/GenBank/DDBJ whole genome shotgun (WGS) entry which is preliminary data.</text>
</comment>
<dbReference type="PROSITE" id="PS50005">
    <property type="entry name" value="TPR"/>
    <property type="match status" value="1"/>
</dbReference>
<feature type="repeat" description="TPR" evidence="3">
    <location>
        <begin position="14"/>
        <end position="47"/>
    </location>
</feature>
<dbReference type="Proteomes" id="UP000266723">
    <property type="component" value="Unassembled WGS sequence"/>
</dbReference>
<name>A0ABQ7CHA5_BRACR</name>
<sequence>MLWEAAMALNSLYPDGWFALGAAALKARDVQKAIDAFTFAVQLDPDNGEAWNNIACLHMIKKKSKESFVAFKEALKFKRDSWQMWENFSHVAMDVGNIDQTFEAIQQILRMSKNKRIDVVLLDRIMTELSEQKVHLKSGDYMQDGVESKEILWYAVRHC</sequence>
<gene>
    <name evidence="4" type="ORF">DY000_02000711</name>
</gene>
<dbReference type="InterPro" id="IPR044244">
    <property type="entry name" value="TTC27/Emw1"/>
</dbReference>
<evidence type="ECO:0008006" key="6">
    <source>
        <dbReference type="Google" id="ProtNLM"/>
    </source>
</evidence>